<feature type="domain" description="WxL Interacting Protein peptidoglycan binding" evidence="2">
    <location>
        <begin position="44"/>
        <end position="161"/>
    </location>
</feature>
<dbReference type="EMBL" id="PIEU01000006">
    <property type="protein sequence ID" value="PZL77423.1"/>
    <property type="molecule type" value="Genomic_DNA"/>
</dbReference>
<feature type="transmembrane region" description="Helical" evidence="1">
    <location>
        <begin position="12"/>
        <end position="29"/>
    </location>
</feature>
<dbReference type="RefSeq" id="WP_111246987.1">
    <property type="nucleotide sequence ID" value="NZ_PIEU01000006.1"/>
</dbReference>
<keyword evidence="5" id="KW-1185">Reference proteome</keyword>
<keyword evidence="1" id="KW-0812">Transmembrane</keyword>
<dbReference type="Proteomes" id="UP000249828">
    <property type="component" value="Unassembled WGS sequence"/>
</dbReference>
<reference evidence="4 5" key="1">
    <citation type="submission" date="2017-11" db="EMBL/GenBank/DDBJ databases">
        <title>Draft genome sequence of Enterococcus plantarum TRW2 strain isolated from lettuce.</title>
        <authorList>
            <person name="Kim E.B."/>
            <person name="Marco M.L."/>
            <person name="Williams T.R."/>
            <person name="You I.H."/>
        </authorList>
    </citation>
    <scope>NUCLEOTIDE SEQUENCE [LARGE SCALE GENOMIC DNA]</scope>
    <source>
        <strain evidence="4 5">TRW2</strain>
    </source>
</reference>
<feature type="transmembrane region" description="Helical" evidence="1">
    <location>
        <begin position="325"/>
        <end position="344"/>
    </location>
</feature>
<evidence type="ECO:0000313" key="5">
    <source>
        <dbReference type="Proteomes" id="UP000249828"/>
    </source>
</evidence>
<feature type="domain" description="WxL Interacting Protein host binding" evidence="3">
    <location>
        <begin position="175"/>
        <end position="310"/>
    </location>
</feature>
<accession>A0A2W4A8R7</accession>
<gene>
    <name evidence="4" type="ORF">CI088_01735</name>
</gene>
<dbReference type="STRING" id="1077675.BCR22_14340"/>
<proteinExistence type="predicted"/>
<dbReference type="InterPro" id="IPR021759">
    <property type="entry name" value="WxLIP_HBD"/>
</dbReference>
<dbReference type="Pfam" id="PF06030">
    <property type="entry name" value="WxLIP_PGBD"/>
    <property type="match status" value="1"/>
</dbReference>
<evidence type="ECO:0000259" key="3">
    <source>
        <dbReference type="Pfam" id="PF11797"/>
    </source>
</evidence>
<comment type="caution">
    <text evidence="4">The sequence shown here is derived from an EMBL/GenBank/DDBJ whole genome shotgun (WGS) entry which is preliminary data.</text>
</comment>
<keyword evidence="1" id="KW-1133">Transmembrane helix</keyword>
<evidence type="ECO:0000313" key="4">
    <source>
        <dbReference type="EMBL" id="PZL77423.1"/>
    </source>
</evidence>
<dbReference type="Pfam" id="PF11797">
    <property type="entry name" value="WxLIP_HBD"/>
    <property type="match status" value="1"/>
</dbReference>
<sequence>MKSHIGSIKQWVSIFLSIVIIGLFFLKAVPSYSADKNPAGVTGFTYSITFPDNQVKKDLGYFKLKMDPGKNQQISITLSNPGTEKVTIDVKLNGAKTNQNGVIEYGESTIKNDPSVQFDFTDIVTGPESVELAPGETKNLDLTIQMPETSFDGVIAGGIQLMRADQNGTTSNEGGSKIINQYAYVIGVVLQESEKAIAPDLELNSVKAGQSNYRNAIFVNYSNVMAAYLDNMTVEVQITEKGKETVLYERKQTAMRMAPNSFIDFPVSMNGERMVAGDYVANILVTSGDKKWKWTKDFNISDKDANKFNERDVGLVQEKGLDWKLIALIVIGILALIILIFVIIRIRNKKKQEKELALKKNVKKRNNKGHLMEKAVRKRIRKV</sequence>
<organism evidence="4 5">
    <name type="scientific">Enterococcus plantarum</name>
    <dbReference type="NCBI Taxonomy" id="1077675"/>
    <lineage>
        <taxon>Bacteria</taxon>
        <taxon>Bacillati</taxon>
        <taxon>Bacillota</taxon>
        <taxon>Bacilli</taxon>
        <taxon>Lactobacillales</taxon>
        <taxon>Enterococcaceae</taxon>
        <taxon>Enterococcus</taxon>
    </lineage>
</organism>
<evidence type="ECO:0000256" key="1">
    <source>
        <dbReference type="SAM" id="Phobius"/>
    </source>
</evidence>
<dbReference type="InterPro" id="IPR010317">
    <property type="entry name" value="WxLIP_PGBD"/>
</dbReference>
<name>A0A2W4A8R7_9ENTE</name>
<evidence type="ECO:0000259" key="2">
    <source>
        <dbReference type="Pfam" id="PF06030"/>
    </source>
</evidence>
<keyword evidence="1" id="KW-0472">Membrane</keyword>
<protein>
    <submittedName>
        <fullName evidence="4">Uncharacterized protein</fullName>
    </submittedName>
</protein>
<dbReference type="AlphaFoldDB" id="A0A2W4A8R7"/>